<feature type="region of interest" description="Disordered" evidence="1">
    <location>
        <begin position="34"/>
        <end position="79"/>
    </location>
</feature>
<feature type="region of interest" description="Disordered" evidence="1">
    <location>
        <begin position="95"/>
        <end position="128"/>
    </location>
</feature>
<dbReference type="Proteomes" id="UP001055117">
    <property type="component" value="Unassembled WGS sequence"/>
</dbReference>
<evidence type="ECO:0000313" key="2">
    <source>
        <dbReference type="EMBL" id="GJD42204.1"/>
    </source>
</evidence>
<gene>
    <name evidence="2" type="ORF">AFCDBAGC_0038</name>
</gene>
<feature type="compositionally biased region" description="Basic and acidic residues" evidence="1">
    <location>
        <begin position="8"/>
        <end position="20"/>
    </location>
</feature>
<evidence type="ECO:0008006" key="4">
    <source>
        <dbReference type="Google" id="ProtNLM"/>
    </source>
</evidence>
<protein>
    <recommendedName>
        <fullName evidence="4">Pole-organizing protein PopZ</fullName>
    </recommendedName>
</protein>
<feature type="compositionally biased region" description="Acidic residues" evidence="1">
    <location>
        <begin position="55"/>
        <end position="64"/>
    </location>
</feature>
<feature type="region of interest" description="Disordered" evidence="1">
    <location>
        <begin position="1"/>
        <end position="21"/>
    </location>
</feature>
<dbReference type="EMBL" id="BPQG01000001">
    <property type="protein sequence ID" value="GJD42204.1"/>
    <property type="molecule type" value="Genomic_DNA"/>
</dbReference>
<name>A0ABQ4QAU3_9HYPH</name>
<sequence length="198" mass="21484">MSAASPKIQDKATEKAHEPSMEEILASIRRIIADDQAVKPPEPAAVRPPTHENDDVLDLADMDEPAPPPRPAAKPAPLELEALDFDAVDFDALEVEPEPEPAPAPRAAAPETARRPEPAYESEPEAEPAPLISSAAGASVNQAFNLLANTVSSQNARSLEDLVQDMLKPMLKTWLDDNLPVMVERLVRVEIERVARGR</sequence>
<comment type="caution">
    <text evidence="2">The sequence shown here is derived from an EMBL/GenBank/DDBJ whole genome shotgun (WGS) entry which is preliminary data.</text>
</comment>
<accession>A0ABQ4QAU3</accession>
<reference evidence="2 3" key="1">
    <citation type="journal article" date="2021" name="Front. Microbiol.">
        <title>Comprehensive Comparative Genomics and Phenotyping of Methylobacterium Species.</title>
        <authorList>
            <person name="Alessa O."/>
            <person name="Ogura Y."/>
            <person name="Fujitani Y."/>
            <person name="Takami H."/>
            <person name="Hayashi T."/>
            <person name="Sahin N."/>
            <person name="Tani A."/>
        </authorList>
    </citation>
    <scope>NUCLEOTIDE SEQUENCE [LARGE SCALE GENOMIC DNA]</scope>
    <source>
        <strain evidence="2 3">DSM 23679</strain>
    </source>
</reference>
<dbReference type="RefSeq" id="WP_238270015.1">
    <property type="nucleotide sequence ID" value="NZ_BPQG01000001.1"/>
</dbReference>
<proteinExistence type="predicted"/>
<dbReference type="Pfam" id="PF10691">
    <property type="entry name" value="DUF2497"/>
    <property type="match status" value="1"/>
</dbReference>
<feature type="compositionally biased region" description="Pro residues" evidence="1">
    <location>
        <begin position="65"/>
        <end position="74"/>
    </location>
</feature>
<evidence type="ECO:0000256" key="1">
    <source>
        <dbReference type="SAM" id="MobiDB-lite"/>
    </source>
</evidence>
<keyword evidence="3" id="KW-1185">Reference proteome</keyword>
<dbReference type="InterPro" id="IPR019632">
    <property type="entry name" value="DUF2497"/>
</dbReference>
<evidence type="ECO:0000313" key="3">
    <source>
        <dbReference type="Proteomes" id="UP001055117"/>
    </source>
</evidence>
<organism evidence="2 3">
    <name type="scientific">Methylobacterium cerastii</name>
    <dbReference type="NCBI Taxonomy" id="932741"/>
    <lineage>
        <taxon>Bacteria</taxon>
        <taxon>Pseudomonadati</taxon>
        <taxon>Pseudomonadota</taxon>
        <taxon>Alphaproteobacteria</taxon>
        <taxon>Hyphomicrobiales</taxon>
        <taxon>Methylobacteriaceae</taxon>
        <taxon>Methylobacterium</taxon>
    </lineage>
</organism>